<dbReference type="GO" id="GO:0005524">
    <property type="term" value="F:ATP binding"/>
    <property type="evidence" value="ECO:0007669"/>
    <property type="project" value="UniProtKB-KW"/>
</dbReference>
<evidence type="ECO:0000256" key="1">
    <source>
        <dbReference type="ARBA" id="ARBA00022448"/>
    </source>
</evidence>
<dbReference type="EMBL" id="JAPDDT010000020">
    <property type="protein sequence ID" value="MCW1926080.1"/>
    <property type="molecule type" value="Genomic_DNA"/>
</dbReference>
<feature type="domain" description="ABC transporter" evidence="9">
    <location>
        <begin position="258"/>
        <end position="502"/>
    </location>
</feature>
<dbReference type="Gene3D" id="3.40.50.300">
    <property type="entry name" value="P-loop containing nucleotide triphosphate hydrolases"/>
    <property type="match status" value="2"/>
</dbReference>
<evidence type="ECO:0000313" key="11">
    <source>
        <dbReference type="Proteomes" id="UP001320876"/>
    </source>
</evidence>
<keyword evidence="1" id="KW-0813">Transport</keyword>
<evidence type="ECO:0000259" key="9">
    <source>
        <dbReference type="PROSITE" id="PS50893"/>
    </source>
</evidence>
<evidence type="ECO:0000256" key="8">
    <source>
        <dbReference type="ARBA" id="ARBA00023136"/>
    </source>
</evidence>
<proteinExistence type="predicted"/>
<keyword evidence="7" id="KW-1278">Translocase</keyword>
<evidence type="ECO:0000256" key="4">
    <source>
        <dbReference type="ARBA" id="ARBA00022737"/>
    </source>
</evidence>
<evidence type="ECO:0000256" key="3">
    <source>
        <dbReference type="ARBA" id="ARBA00022597"/>
    </source>
</evidence>
<gene>
    <name evidence="10" type="ORF">OKA05_26205</name>
</gene>
<dbReference type="InterPro" id="IPR017871">
    <property type="entry name" value="ABC_transporter-like_CS"/>
</dbReference>
<dbReference type="InterPro" id="IPR003593">
    <property type="entry name" value="AAA+_ATPase"/>
</dbReference>
<dbReference type="PROSITE" id="PS50893">
    <property type="entry name" value="ABC_TRANSPORTER_2"/>
    <property type="match status" value="2"/>
</dbReference>
<feature type="domain" description="ABC transporter" evidence="9">
    <location>
        <begin position="8"/>
        <end position="244"/>
    </location>
</feature>
<dbReference type="InterPro" id="IPR003439">
    <property type="entry name" value="ABC_transporter-like_ATP-bd"/>
</dbReference>
<keyword evidence="3" id="KW-0762">Sugar transport</keyword>
<keyword evidence="11" id="KW-1185">Reference proteome</keyword>
<dbReference type="PROSITE" id="PS00211">
    <property type="entry name" value="ABC_TRANSPORTER_1"/>
    <property type="match status" value="1"/>
</dbReference>
<dbReference type="Pfam" id="PF00005">
    <property type="entry name" value="ABC_tran"/>
    <property type="match status" value="2"/>
</dbReference>
<keyword evidence="4" id="KW-0677">Repeat</keyword>
<keyword evidence="8" id="KW-0472">Membrane</keyword>
<dbReference type="SMART" id="SM00382">
    <property type="entry name" value="AAA"/>
    <property type="match status" value="2"/>
</dbReference>
<evidence type="ECO:0000256" key="6">
    <source>
        <dbReference type="ARBA" id="ARBA00022840"/>
    </source>
</evidence>
<evidence type="ECO:0000256" key="7">
    <source>
        <dbReference type="ARBA" id="ARBA00022967"/>
    </source>
</evidence>
<dbReference type="CDD" id="cd03216">
    <property type="entry name" value="ABC_Carb_Monos_I"/>
    <property type="match status" value="1"/>
</dbReference>
<name>A0ABT3GRD3_9BACT</name>
<comment type="caution">
    <text evidence="10">The sequence shown here is derived from an EMBL/GenBank/DDBJ whole genome shotgun (WGS) entry which is preliminary data.</text>
</comment>
<keyword evidence="5" id="KW-0547">Nucleotide-binding</keyword>
<dbReference type="CDD" id="cd03215">
    <property type="entry name" value="ABC_Carb_Monos_II"/>
    <property type="match status" value="1"/>
</dbReference>
<evidence type="ECO:0000256" key="2">
    <source>
        <dbReference type="ARBA" id="ARBA00022475"/>
    </source>
</evidence>
<organism evidence="10 11">
    <name type="scientific">Luteolibacter arcticus</name>
    <dbReference type="NCBI Taxonomy" id="1581411"/>
    <lineage>
        <taxon>Bacteria</taxon>
        <taxon>Pseudomonadati</taxon>
        <taxon>Verrucomicrobiota</taxon>
        <taxon>Verrucomicrobiia</taxon>
        <taxon>Verrucomicrobiales</taxon>
        <taxon>Verrucomicrobiaceae</taxon>
        <taxon>Luteolibacter</taxon>
    </lineage>
</organism>
<dbReference type="PANTHER" id="PTHR43790:SF3">
    <property type="entry name" value="D-ALLOSE IMPORT ATP-BINDING PROTEIN ALSA-RELATED"/>
    <property type="match status" value="1"/>
</dbReference>
<keyword evidence="6 10" id="KW-0067">ATP-binding</keyword>
<accession>A0ABT3GRD3</accession>
<dbReference type="SUPFAM" id="SSF52540">
    <property type="entry name" value="P-loop containing nucleoside triphosphate hydrolases"/>
    <property type="match status" value="2"/>
</dbReference>
<reference evidence="10 11" key="1">
    <citation type="submission" date="2022-10" db="EMBL/GenBank/DDBJ databases">
        <title>Luteolibacter arcticus strain CCTCC AB 2014275, whole genome shotgun sequencing project.</title>
        <authorList>
            <person name="Zhao G."/>
            <person name="Shen L."/>
        </authorList>
    </citation>
    <scope>NUCLEOTIDE SEQUENCE [LARGE SCALE GENOMIC DNA]</scope>
    <source>
        <strain evidence="10 11">CCTCC AB 2014275</strain>
    </source>
</reference>
<sequence length="530" mass="56847">MASPPPRLVMRGIRKTFGPTVALGRVDLEILPGEVHALVGENGAGKSTLMKILSGAHAPDEGEMQFDGQPYHPRNPLDARARGVGMIYQELSVAPHLTVEENIVLGMEPRKGPFIDRKAMRARALEALAHFDHPDIRPDVKAGTLSVSAQQLIEIGRSLAMGCKLLVFDEPTSSLAQKDIERLFLLIDRLKAQGISIIYISHFLEEVKRLASRLTVLRDGSVVGTRDVATTEPEEIVSLMVGRDVEDLYPRTARTTGERILAVAGLTGARNKPDGVTLDLHRGEVVGIAGLVGSGRTEFLRALFGLDPVKGGAVEVATPGTGNATPRGRWKQRIGMLSENRKEEGLALNLSIADNVTLPCLERFGSAGTLSPAKQKTATAAWIDKLGIKCQGPGQPIGALSGGNQQKAAFARLLEYDVDVLLLDEPTRGIDIAAKARIYEAINEVVTDPHRPRAVIIISSYLPELFGVCDRIAVMSQGKLTRAVPVGQLTPHDVMLVATGKAADLPEVGGRKSEIASSPNSACDLPFSDL</sequence>
<protein>
    <submittedName>
        <fullName evidence="10">Sugar ABC transporter ATP-binding protein</fullName>
    </submittedName>
</protein>
<dbReference type="InterPro" id="IPR050107">
    <property type="entry name" value="ABC_carbohydrate_import_ATPase"/>
</dbReference>
<dbReference type="Proteomes" id="UP001320876">
    <property type="component" value="Unassembled WGS sequence"/>
</dbReference>
<dbReference type="RefSeq" id="WP_264490187.1">
    <property type="nucleotide sequence ID" value="NZ_JAPDDT010000020.1"/>
</dbReference>
<evidence type="ECO:0000256" key="5">
    <source>
        <dbReference type="ARBA" id="ARBA00022741"/>
    </source>
</evidence>
<dbReference type="InterPro" id="IPR027417">
    <property type="entry name" value="P-loop_NTPase"/>
</dbReference>
<keyword evidence="2" id="KW-1003">Cell membrane</keyword>
<evidence type="ECO:0000313" key="10">
    <source>
        <dbReference type="EMBL" id="MCW1926080.1"/>
    </source>
</evidence>
<dbReference type="PANTHER" id="PTHR43790">
    <property type="entry name" value="CARBOHYDRATE TRANSPORT ATP-BINDING PROTEIN MG119-RELATED"/>
    <property type="match status" value="1"/>
</dbReference>